<gene>
    <name evidence="1" type="ordered locus">BURPS1106A_A0736</name>
</gene>
<proteinExistence type="predicted"/>
<dbReference type="KEGG" id="bpl:BURPS1106A_A0736"/>
<dbReference type="AlphaFoldDB" id="A3P362"/>
<accession>A3P362</accession>
<organism evidence="1 2">
    <name type="scientific">Burkholderia pseudomallei (strain 1106a)</name>
    <dbReference type="NCBI Taxonomy" id="357348"/>
    <lineage>
        <taxon>Bacteria</taxon>
        <taxon>Pseudomonadati</taxon>
        <taxon>Pseudomonadota</taxon>
        <taxon>Betaproteobacteria</taxon>
        <taxon>Burkholderiales</taxon>
        <taxon>Burkholderiaceae</taxon>
        <taxon>Burkholderia</taxon>
        <taxon>pseudomallei group</taxon>
    </lineage>
</organism>
<evidence type="ECO:0000313" key="2">
    <source>
        <dbReference type="Proteomes" id="UP000006738"/>
    </source>
</evidence>
<evidence type="ECO:0000313" key="1">
    <source>
        <dbReference type="EMBL" id="ABN94349.1"/>
    </source>
</evidence>
<dbReference type="EMBL" id="CP000573">
    <property type="protein sequence ID" value="ABN94349.1"/>
    <property type="molecule type" value="Genomic_DNA"/>
</dbReference>
<dbReference type="HOGENOM" id="CLU_3341343_0_0_4"/>
<dbReference type="Proteomes" id="UP000006738">
    <property type="component" value="Chromosome II"/>
</dbReference>
<reference evidence="2" key="1">
    <citation type="submission" date="2007-02" db="EMBL/GenBank/DDBJ databases">
        <authorList>
            <person name="DeShazer D."/>
            <person name="Woods D.E."/>
            <person name="Nierman W.C."/>
        </authorList>
    </citation>
    <scope>NUCLEOTIDE SEQUENCE [LARGE SCALE GENOMIC DNA]</scope>
    <source>
        <strain evidence="2">1106a</strain>
    </source>
</reference>
<sequence>MRRHASGCGERGRAQGQTFVSTGNGLFGICHEIVVNR</sequence>
<protein>
    <submittedName>
        <fullName evidence="1">Uncharacterized protein</fullName>
    </submittedName>
</protein>
<name>A3P362_BURP0</name>